<evidence type="ECO:0000313" key="1">
    <source>
        <dbReference type="EMBL" id="JAD21975.1"/>
    </source>
</evidence>
<accession>A0A0A8Y9I2</accession>
<sequence>MCGLGAHCVALLKRYPGYRS</sequence>
<reference evidence="1" key="2">
    <citation type="journal article" date="2015" name="Data Brief">
        <title>Shoot transcriptome of the giant reed, Arundo donax.</title>
        <authorList>
            <person name="Barrero R.A."/>
            <person name="Guerrero F.D."/>
            <person name="Moolhuijzen P."/>
            <person name="Goolsby J.A."/>
            <person name="Tidwell J."/>
            <person name="Bellgard S.E."/>
            <person name="Bellgard M.I."/>
        </authorList>
    </citation>
    <scope>NUCLEOTIDE SEQUENCE</scope>
    <source>
        <tissue evidence="1">Shoot tissue taken approximately 20 cm above the soil surface</tissue>
    </source>
</reference>
<reference evidence="1" key="1">
    <citation type="submission" date="2014-09" db="EMBL/GenBank/DDBJ databases">
        <authorList>
            <person name="Magalhaes I.L.F."/>
            <person name="Oliveira U."/>
            <person name="Santos F.R."/>
            <person name="Vidigal T.H.D.A."/>
            <person name="Brescovit A.D."/>
            <person name="Santos A.J."/>
        </authorList>
    </citation>
    <scope>NUCLEOTIDE SEQUENCE</scope>
    <source>
        <tissue evidence="1">Shoot tissue taken approximately 20 cm above the soil surface</tissue>
    </source>
</reference>
<protein>
    <submittedName>
        <fullName evidence="1">Uncharacterized protein</fullName>
    </submittedName>
</protein>
<proteinExistence type="predicted"/>
<name>A0A0A8Y9I2_ARUDO</name>
<dbReference type="EMBL" id="GBRH01275920">
    <property type="protein sequence ID" value="JAD21975.1"/>
    <property type="molecule type" value="Transcribed_RNA"/>
</dbReference>
<organism evidence="1">
    <name type="scientific">Arundo donax</name>
    <name type="common">Giant reed</name>
    <name type="synonym">Donax arundinaceus</name>
    <dbReference type="NCBI Taxonomy" id="35708"/>
    <lineage>
        <taxon>Eukaryota</taxon>
        <taxon>Viridiplantae</taxon>
        <taxon>Streptophyta</taxon>
        <taxon>Embryophyta</taxon>
        <taxon>Tracheophyta</taxon>
        <taxon>Spermatophyta</taxon>
        <taxon>Magnoliopsida</taxon>
        <taxon>Liliopsida</taxon>
        <taxon>Poales</taxon>
        <taxon>Poaceae</taxon>
        <taxon>PACMAD clade</taxon>
        <taxon>Arundinoideae</taxon>
        <taxon>Arundineae</taxon>
        <taxon>Arundo</taxon>
    </lineage>
</organism>
<dbReference type="AlphaFoldDB" id="A0A0A8Y9I2"/>